<keyword evidence="3" id="KW-1185">Reference proteome</keyword>
<gene>
    <name evidence="2" type="ORF">LA521A_21150</name>
</gene>
<reference evidence="2 3" key="1">
    <citation type="journal article" date="2023" name="Int. J. Syst. Evol. Microbiol.">
        <title>Physiological and genomic analyses of cobalamin (vitamin B12)-auxotrophy of Lysobacter auxotrophicus sp. nov., a methionine-auxotrophic chitinolytic bacterium isolated from chitin-treated soil.</title>
        <authorList>
            <person name="Saito A."/>
            <person name="Dohra H."/>
            <person name="Hamada M."/>
            <person name="Moriuchi R."/>
            <person name="Kotsuchibashi Y."/>
            <person name="Mori K."/>
        </authorList>
    </citation>
    <scope>NUCLEOTIDE SEQUENCE [LARGE SCALE GENOMIC DNA]</scope>
    <source>
        <strain evidence="2 3">5-21a</strain>
    </source>
</reference>
<sequence length="53" mass="5959">MAKPNYSFEKRQREIAKKKQQDEKAAKKAAAREANKATTSGHDEGRTPQDGQQ</sequence>
<organism evidence="2 3">
    <name type="scientific">Lysobacter auxotrophicus</name>
    <dbReference type="NCBI Taxonomy" id="2992573"/>
    <lineage>
        <taxon>Bacteria</taxon>
        <taxon>Pseudomonadati</taxon>
        <taxon>Pseudomonadota</taxon>
        <taxon>Gammaproteobacteria</taxon>
        <taxon>Lysobacterales</taxon>
        <taxon>Lysobacteraceae</taxon>
        <taxon>Lysobacter</taxon>
    </lineage>
</organism>
<protein>
    <submittedName>
        <fullName evidence="2">Uncharacterized protein</fullName>
    </submittedName>
</protein>
<dbReference type="EMBL" id="AP027041">
    <property type="protein sequence ID" value="BDU16914.1"/>
    <property type="molecule type" value="Genomic_DNA"/>
</dbReference>
<evidence type="ECO:0000313" key="2">
    <source>
        <dbReference type="EMBL" id="BDU16914.1"/>
    </source>
</evidence>
<feature type="compositionally biased region" description="Basic and acidic residues" evidence="1">
    <location>
        <begin position="8"/>
        <end position="47"/>
    </location>
</feature>
<name>A0ABM8DE96_9GAMM</name>
<evidence type="ECO:0000313" key="3">
    <source>
        <dbReference type="Proteomes" id="UP001317822"/>
    </source>
</evidence>
<proteinExistence type="predicted"/>
<accession>A0ABM8DE96</accession>
<dbReference type="RefSeq" id="WP_281778884.1">
    <property type="nucleotide sequence ID" value="NZ_AP027041.1"/>
</dbReference>
<dbReference type="Proteomes" id="UP001317822">
    <property type="component" value="Chromosome"/>
</dbReference>
<evidence type="ECO:0000256" key="1">
    <source>
        <dbReference type="SAM" id="MobiDB-lite"/>
    </source>
</evidence>
<feature type="region of interest" description="Disordered" evidence="1">
    <location>
        <begin position="1"/>
        <end position="53"/>
    </location>
</feature>